<organism evidence="2 3">
    <name type="scientific">Cordyceps militaris</name>
    <name type="common">Caterpillar fungus</name>
    <name type="synonym">Clavaria militaris</name>
    <dbReference type="NCBI Taxonomy" id="73501"/>
    <lineage>
        <taxon>Eukaryota</taxon>
        <taxon>Fungi</taxon>
        <taxon>Dikarya</taxon>
        <taxon>Ascomycota</taxon>
        <taxon>Pezizomycotina</taxon>
        <taxon>Sordariomycetes</taxon>
        <taxon>Hypocreomycetidae</taxon>
        <taxon>Hypocreales</taxon>
        <taxon>Cordycipitaceae</taxon>
        <taxon>Cordyceps</taxon>
    </lineage>
</organism>
<reference evidence="2 3" key="1">
    <citation type="journal article" date="2017" name="BMC Genomics">
        <title>Chromosome level assembly and secondary metabolite potential of the parasitic fungus Cordyceps militaris.</title>
        <authorList>
            <person name="Kramer G.J."/>
            <person name="Nodwell J.R."/>
        </authorList>
    </citation>
    <scope>NUCLEOTIDE SEQUENCE [LARGE SCALE GENOMIC DNA]</scope>
    <source>
        <strain evidence="2 3">ATCC 34164</strain>
    </source>
</reference>
<dbReference type="AlphaFoldDB" id="A0A2H4SM96"/>
<evidence type="ECO:0000313" key="2">
    <source>
        <dbReference type="EMBL" id="ATY64234.1"/>
    </source>
</evidence>
<feature type="compositionally biased region" description="Basic residues" evidence="1">
    <location>
        <begin position="118"/>
        <end position="128"/>
    </location>
</feature>
<evidence type="ECO:0000256" key="1">
    <source>
        <dbReference type="SAM" id="MobiDB-lite"/>
    </source>
</evidence>
<protein>
    <submittedName>
        <fullName evidence="2">Uncharacterized protein</fullName>
    </submittedName>
</protein>
<name>A0A2H4SM96_CORMI</name>
<feature type="region of interest" description="Disordered" evidence="1">
    <location>
        <begin position="1"/>
        <end position="29"/>
    </location>
</feature>
<evidence type="ECO:0000313" key="3">
    <source>
        <dbReference type="Proteomes" id="UP000323067"/>
    </source>
</evidence>
<dbReference type="VEuPathDB" id="FungiDB:CCM_04021"/>
<dbReference type="EMBL" id="CP023325">
    <property type="protein sequence ID" value="ATY64234.1"/>
    <property type="molecule type" value="Genomic_DNA"/>
</dbReference>
<proteinExistence type="predicted"/>
<sequence>MSAFEAPSRTPPPLQTPPPPDKPKNRGSSTAAFVVLVEFLGPRSTVRDSWSGGKNSLAKFHVHRLGDGGEGRLLSTDTKSSGRGGPDCANAPQHGASTASHPSSEVDKQPDSTQALEKKKKSRKKSVRHAPPAQHHFPHHLPPLGLPPLLSPSALRRASWLRARGFSGEISQGPSPLGQQRGKGLLLRRASVSFQAAGFLTLSPNGARAEQALSCWADWPPFQHDCGLTGPDIKFATISAEYGGTTSKQERAKKNRTWWEMQGLDRSSARGHRRQDMLLVAVLARLHRGRPNSFAFC</sequence>
<accession>A0A2H4SM96</accession>
<feature type="region of interest" description="Disordered" evidence="1">
    <location>
        <begin position="66"/>
        <end position="145"/>
    </location>
</feature>
<dbReference type="Proteomes" id="UP000323067">
    <property type="component" value="Chromosome v"/>
</dbReference>
<dbReference type="VEuPathDB" id="FungiDB:A9K55_004568"/>
<feature type="compositionally biased region" description="Pro residues" evidence="1">
    <location>
        <begin position="9"/>
        <end position="20"/>
    </location>
</feature>
<gene>
    <name evidence="2" type="ORF">A9K55_004568</name>
</gene>